<dbReference type="Proteomes" id="UP000813463">
    <property type="component" value="Chromosome 6"/>
</dbReference>
<dbReference type="GO" id="GO:0005634">
    <property type="term" value="C:nucleus"/>
    <property type="evidence" value="ECO:0000318"/>
    <property type="project" value="GO_Central"/>
</dbReference>
<reference evidence="6" key="1">
    <citation type="journal article" date="2021" name="Nat. Commun.">
        <title>Genomic analyses provide insights into spinach domestication and the genetic basis of agronomic traits.</title>
        <authorList>
            <person name="Cai X."/>
            <person name="Sun X."/>
            <person name="Xu C."/>
            <person name="Sun H."/>
            <person name="Wang X."/>
            <person name="Ge C."/>
            <person name="Zhang Z."/>
            <person name="Wang Q."/>
            <person name="Fei Z."/>
            <person name="Jiao C."/>
            <person name="Wang Q."/>
        </authorList>
    </citation>
    <scope>NUCLEOTIDE SEQUENCE [LARGE SCALE GENOMIC DNA]</scope>
    <source>
        <strain evidence="6">cv. Varoflay</strain>
    </source>
</reference>
<organism evidence="6 8">
    <name type="scientific">Spinacia oleracea</name>
    <name type="common">Spinach</name>
    <dbReference type="NCBI Taxonomy" id="3562"/>
    <lineage>
        <taxon>Eukaryota</taxon>
        <taxon>Viridiplantae</taxon>
        <taxon>Streptophyta</taxon>
        <taxon>Embryophyta</taxon>
        <taxon>Tracheophyta</taxon>
        <taxon>Spermatophyta</taxon>
        <taxon>Magnoliopsida</taxon>
        <taxon>eudicotyledons</taxon>
        <taxon>Gunneridae</taxon>
        <taxon>Pentapetalae</taxon>
        <taxon>Caryophyllales</taxon>
        <taxon>Chenopodiaceae</taxon>
        <taxon>Chenopodioideae</taxon>
        <taxon>Anserineae</taxon>
        <taxon>Spinacia</taxon>
    </lineage>
</organism>
<keyword evidence="2 4" id="KW-0863">Zinc-finger</keyword>
<proteinExistence type="predicted"/>
<gene>
    <name evidence="7 8" type="primary">LOC110775504</name>
</gene>
<dbReference type="SUPFAM" id="SSF144232">
    <property type="entry name" value="HIT/MYND zinc finger-like"/>
    <property type="match status" value="1"/>
</dbReference>
<dbReference type="GO" id="GO:0048254">
    <property type="term" value="P:snoRNA localization"/>
    <property type="evidence" value="ECO:0007669"/>
    <property type="project" value="TreeGrafter"/>
</dbReference>
<evidence type="ECO:0000256" key="3">
    <source>
        <dbReference type="ARBA" id="ARBA00022833"/>
    </source>
</evidence>
<dbReference type="GO" id="GO:0008270">
    <property type="term" value="F:zinc ion binding"/>
    <property type="evidence" value="ECO:0007669"/>
    <property type="project" value="UniProtKB-UniRule"/>
</dbReference>
<dbReference type="RefSeq" id="XP_021835795.1">
    <property type="nucleotide sequence ID" value="XM_021980103.1"/>
</dbReference>
<dbReference type="GO" id="GO:0070761">
    <property type="term" value="C:pre-snoRNP complex"/>
    <property type="evidence" value="ECO:0000318"/>
    <property type="project" value="GO_Central"/>
</dbReference>
<evidence type="ECO:0000313" key="7">
    <source>
        <dbReference type="RefSeq" id="XP_021835795.1"/>
    </source>
</evidence>
<dbReference type="PANTHER" id="PTHR13483:SF11">
    <property type="entry name" value="ZINC FINGER HIT DOMAIN-CONTAINING PROTEIN 3"/>
    <property type="match status" value="1"/>
</dbReference>
<dbReference type="InterPro" id="IPR051639">
    <property type="entry name" value="BCD1"/>
</dbReference>
<evidence type="ECO:0000256" key="4">
    <source>
        <dbReference type="PROSITE-ProRule" id="PRU00453"/>
    </source>
</evidence>
<dbReference type="RefSeq" id="XP_021835796.1">
    <property type="nucleotide sequence ID" value="XM_021980104.1"/>
</dbReference>
<dbReference type="Gene3D" id="3.30.60.190">
    <property type="match status" value="1"/>
</dbReference>
<name>A0A9R0JHY5_SPIOL</name>
<protein>
    <submittedName>
        <fullName evidence="7 8">Zinc finger HIT domain-containing protein 3</fullName>
    </submittedName>
</protein>
<evidence type="ECO:0000313" key="8">
    <source>
        <dbReference type="RefSeq" id="XP_021835796.1"/>
    </source>
</evidence>
<dbReference type="GeneID" id="110775504"/>
<evidence type="ECO:0000259" key="5">
    <source>
        <dbReference type="PROSITE" id="PS51083"/>
    </source>
</evidence>
<dbReference type="GO" id="GO:0000492">
    <property type="term" value="P:box C/D snoRNP assembly"/>
    <property type="evidence" value="ECO:0000318"/>
    <property type="project" value="GO_Central"/>
</dbReference>
<dbReference type="GO" id="GO:0000463">
    <property type="term" value="P:maturation of LSU-rRNA from tricistronic rRNA transcript (SSU-rRNA, 5.8S rRNA, LSU-rRNA)"/>
    <property type="evidence" value="ECO:0000318"/>
    <property type="project" value="GO_Central"/>
</dbReference>
<evidence type="ECO:0000256" key="2">
    <source>
        <dbReference type="ARBA" id="ARBA00022771"/>
    </source>
</evidence>
<keyword evidence="3" id="KW-0862">Zinc</keyword>
<dbReference type="KEGG" id="soe:110775504"/>
<dbReference type="Pfam" id="PF04438">
    <property type="entry name" value="zf-HIT"/>
    <property type="match status" value="1"/>
</dbReference>
<feature type="domain" description="HIT-type" evidence="5">
    <location>
        <begin position="6"/>
        <end position="39"/>
    </location>
</feature>
<dbReference type="AlphaFoldDB" id="A0A9R0JHY5"/>
<keyword evidence="1" id="KW-0479">Metal-binding</keyword>
<evidence type="ECO:0000256" key="1">
    <source>
        <dbReference type="ARBA" id="ARBA00022723"/>
    </source>
</evidence>
<reference evidence="7 8" key="2">
    <citation type="submission" date="2025-04" db="UniProtKB">
        <authorList>
            <consortium name="RefSeq"/>
        </authorList>
    </citation>
    <scope>IDENTIFICATION</scope>
</reference>
<accession>A0A9R0JHY5</accession>
<sequence length="161" mass="17457">MGPQQCKVCNEAKSKYKCPACLIPYCSLVCFKKHKETPCATAKPVMSDEEPKTSFVTPFAAAEEPKTAHAIPVSGDYKPTIPPILAARPLFIDEPCEVLDKAKLESIAASSEIRDALKSEDIQKLICSIDGSPNALEELEKAMGVDAFRIFSDKVLSVANP</sequence>
<dbReference type="OrthoDB" id="18412at2759"/>
<dbReference type="PROSITE" id="PS51083">
    <property type="entry name" value="ZF_HIT"/>
    <property type="match status" value="1"/>
</dbReference>
<dbReference type="InterPro" id="IPR007529">
    <property type="entry name" value="Znf_HIT"/>
</dbReference>
<dbReference type="PANTHER" id="PTHR13483">
    <property type="entry name" value="BOX C_D SNORNA PROTEIN 1-RELATED"/>
    <property type="match status" value="1"/>
</dbReference>
<evidence type="ECO:0000313" key="6">
    <source>
        <dbReference type="Proteomes" id="UP000813463"/>
    </source>
</evidence>
<keyword evidence="6" id="KW-1185">Reference proteome</keyword>
<dbReference type="CDD" id="cd23024">
    <property type="entry name" value="zf-HIT_ZNHIT2-3"/>
    <property type="match status" value="1"/>
</dbReference>